<evidence type="ECO:0000256" key="1">
    <source>
        <dbReference type="ARBA" id="ARBA00010923"/>
    </source>
</evidence>
<dbReference type="AlphaFoldDB" id="A0A1M7YVH1"/>
<dbReference type="OrthoDB" id="9798929at2"/>
<feature type="domain" description="Type I restriction modification DNA specificity" evidence="4">
    <location>
        <begin position="8"/>
        <end position="182"/>
    </location>
</feature>
<evidence type="ECO:0000313" key="6">
    <source>
        <dbReference type="Proteomes" id="UP000184600"/>
    </source>
</evidence>
<evidence type="ECO:0000256" key="2">
    <source>
        <dbReference type="ARBA" id="ARBA00022747"/>
    </source>
</evidence>
<dbReference type="RefSeq" id="WP_073582640.1">
    <property type="nucleotide sequence ID" value="NZ_AP024897.1"/>
</dbReference>
<dbReference type="PANTHER" id="PTHR30408:SF13">
    <property type="entry name" value="TYPE I RESTRICTION ENZYME HINDI SPECIFICITY SUBUNIT"/>
    <property type="match status" value="1"/>
</dbReference>
<comment type="similarity">
    <text evidence="1">Belongs to the type-I restriction system S methylase family.</text>
</comment>
<dbReference type="Gene3D" id="3.90.220.20">
    <property type="entry name" value="DNA methylase specificity domains"/>
    <property type="match status" value="2"/>
</dbReference>
<dbReference type="InterPro" id="IPR000055">
    <property type="entry name" value="Restrct_endonuc_typeI_TRD"/>
</dbReference>
<dbReference type="STRING" id="1117707.VQ7734_02330"/>
<keyword evidence="6" id="KW-1185">Reference proteome</keyword>
<dbReference type="GO" id="GO:0003677">
    <property type="term" value="F:DNA binding"/>
    <property type="evidence" value="ECO:0007669"/>
    <property type="project" value="UniProtKB-KW"/>
</dbReference>
<dbReference type="Pfam" id="PF01420">
    <property type="entry name" value="Methylase_S"/>
    <property type="match status" value="2"/>
</dbReference>
<evidence type="ECO:0000259" key="4">
    <source>
        <dbReference type="Pfam" id="PF01420"/>
    </source>
</evidence>
<sequence length="447" mass="49885">MGSESINTSTLDEMCELIVDCPHFTPKWTDAGVVVLRNQNIRNGELDLSSPSFTDEAGYQSRIKRAVPKAGDIVITREAPMGEVCIIPENLKCCLGQRQVLLRPKSDVSSEYLYWALQSPFVKHQISWNEGTGTTVSNIRIPVLKAFTIPRWGKQEIALSKPLSNLADKITLNRQINQTLEQMAQTLFQSWFVDFDPVFDNALDAGTPIPAALEPRAERRRAVRAESGFTPLPDEIRRLFPSAFVESPDPSVGLFGWVPEGWEVSRLDNILELAYGKALKKSERIEGHFHVYGSGGIAGTHSNYLVEGPGIIVGRKGTVGSLYWENGNFFPIDTVFYIKPKLTYSLIYCFYLLQTLGLDRMNTDAAVPGLNRNNVYRLECVVPVQKVLDIFTEILKSYRDKIDSCNSEIISLTKLRDTLLPKLISGELRLDSPEVAQAQALVSETVG</sequence>
<reference evidence="6" key="1">
    <citation type="submission" date="2016-12" db="EMBL/GenBank/DDBJ databases">
        <authorList>
            <person name="Rodrigo-Torres L."/>
            <person name="Arahal R.D."/>
            <person name="Lucena T."/>
        </authorList>
    </citation>
    <scope>NUCLEOTIDE SEQUENCE [LARGE SCALE GENOMIC DNA]</scope>
</reference>
<keyword evidence="3" id="KW-0238">DNA-binding</keyword>
<feature type="domain" description="Type I restriction modification DNA specificity" evidence="4">
    <location>
        <begin position="259"/>
        <end position="363"/>
    </location>
</feature>
<dbReference type="Proteomes" id="UP000184600">
    <property type="component" value="Unassembled WGS sequence"/>
</dbReference>
<protein>
    <submittedName>
        <fullName evidence="5">EcoKI restriction-modification system protein HsdS</fullName>
    </submittedName>
</protein>
<dbReference type="GO" id="GO:0009307">
    <property type="term" value="P:DNA restriction-modification system"/>
    <property type="evidence" value="ECO:0007669"/>
    <property type="project" value="UniProtKB-KW"/>
</dbReference>
<evidence type="ECO:0000256" key="3">
    <source>
        <dbReference type="ARBA" id="ARBA00023125"/>
    </source>
</evidence>
<evidence type="ECO:0000313" key="5">
    <source>
        <dbReference type="EMBL" id="SHO56561.1"/>
    </source>
</evidence>
<dbReference type="InterPro" id="IPR044946">
    <property type="entry name" value="Restrct_endonuc_typeI_TRD_sf"/>
</dbReference>
<dbReference type="CDD" id="cd17267">
    <property type="entry name" value="RMtype1_S_EcoAO83I-TRD1-CR1_like"/>
    <property type="match status" value="1"/>
</dbReference>
<dbReference type="CDD" id="cd17246">
    <property type="entry name" value="RMtype1_S_SonII-TRD2-CR2_like"/>
    <property type="match status" value="1"/>
</dbReference>
<dbReference type="EMBL" id="FRFG01000026">
    <property type="protein sequence ID" value="SHO56561.1"/>
    <property type="molecule type" value="Genomic_DNA"/>
</dbReference>
<accession>A0A1M7YVH1</accession>
<organism evidence="5 6">
    <name type="scientific">Vibrio quintilis</name>
    <dbReference type="NCBI Taxonomy" id="1117707"/>
    <lineage>
        <taxon>Bacteria</taxon>
        <taxon>Pseudomonadati</taxon>
        <taxon>Pseudomonadota</taxon>
        <taxon>Gammaproteobacteria</taxon>
        <taxon>Vibrionales</taxon>
        <taxon>Vibrionaceae</taxon>
        <taxon>Vibrio</taxon>
    </lineage>
</organism>
<keyword evidence="2" id="KW-0680">Restriction system</keyword>
<name>A0A1M7YVH1_9VIBR</name>
<dbReference type="SUPFAM" id="SSF116734">
    <property type="entry name" value="DNA methylase specificity domain"/>
    <property type="match status" value="2"/>
</dbReference>
<gene>
    <name evidence="5" type="ORF">VQ7734_02330</name>
</gene>
<dbReference type="PANTHER" id="PTHR30408">
    <property type="entry name" value="TYPE-1 RESTRICTION ENZYME ECOKI SPECIFICITY PROTEIN"/>
    <property type="match status" value="1"/>
</dbReference>
<proteinExistence type="inferred from homology"/>
<dbReference type="InterPro" id="IPR052021">
    <property type="entry name" value="Type-I_RS_S_subunit"/>
</dbReference>